<sequence>MAAAATATVARPHALLIPYPCSGHINPTLHFAFAYPFPFVIDAATINVKAHSEHELVVLTVLPMTMASTEGD</sequence>
<dbReference type="Proteomes" id="UP000324897">
    <property type="component" value="Unassembled WGS sequence"/>
</dbReference>
<dbReference type="Gramene" id="TVT97159">
    <property type="protein sequence ID" value="TVT97159"/>
    <property type="gene ID" value="EJB05_57611"/>
</dbReference>
<evidence type="ECO:0000313" key="2">
    <source>
        <dbReference type="Proteomes" id="UP000324897"/>
    </source>
</evidence>
<organism evidence="1 2">
    <name type="scientific">Eragrostis curvula</name>
    <name type="common">weeping love grass</name>
    <dbReference type="NCBI Taxonomy" id="38414"/>
    <lineage>
        <taxon>Eukaryota</taxon>
        <taxon>Viridiplantae</taxon>
        <taxon>Streptophyta</taxon>
        <taxon>Embryophyta</taxon>
        <taxon>Tracheophyta</taxon>
        <taxon>Spermatophyta</taxon>
        <taxon>Magnoliopsida</taxon>
        <taxon>Liliopsida</taxon>
        <taxon>Poales</taxon>
        <taxon>Poaceae</taxon>
        <taxon>PACMAD clade</taxon>
        <taxon>Chloridoideae</taxon>
        <taxon>Eragrostideae</taxon>
        <taxon>Eragrostidinae</taxon>
        <taxon>Eragrostis</taxon>
    </lineage>
</organism>
<name>A0A5J9SDH8_9POAL</name>
<reference evidence="1 2" key="1">
    <citation type="journal article" date="2019" name="Sci. Rep.">
        <title>A high-quality genome of Eragrostis curvula grass provides insights into Poaceae evolution and supports new strategies to enhance forage quality.</title>
        <authorList>
            <person name="Carballo J."/>
            <person name="Santos B.A.C.M."/>
            <person name="Zappacosta D."/>
            <person name="Garbus I."/>
            <person name="Selva J.P."/>
            <person name="Gallo C.A."/>
            <person name="Diaz A."/>
            <person name="Albertini E."/>
            <person name="Caccamo M."/>
            <person name="Echenique V."/>
        </authorList>
    </citation>
    <scope>NUCLEOTIDE SEQUENCE [LARGE SCALE GENOMIC DNA]</scope>
    <source>
        <strain evidence="2">cv. Victoria</strain>
        <tissue evidence="1">Leaf</tissue>
    </source>
</reference>
<dbReference type="Gene3D" id="3.40.50.2000">
    <property type="entry name" value="Glycogen Phosphorylase B"/>
    <property type="match status" value="1"/>
</dbReference>
<dbReference type="EMBL" id="RWGY01001061">
    <property type="protein sequence ID" value="TVT97159.1"/>
    <property type="molecule type" value="Genomic_DNA"/>
</dbReference>
<protein>
    <submittedName>
        <fullName evidence="1">Uncharacterized protein</fullName>
    </submittedName>
</protein>
<feature type="non-terminal residue" evidence="1">
    <location>
        <position position="1"/>
    </location>
</feature>
<dbReference type="AlphaFoldDB" id="A0A5J9SDH8"/>
<proteinExistence type="predicted"/>
<keyword evidence="2" id="KW-1185">Reference proteome</keyword>
<comment type="caution">
    <text evidence="1">The sequence shown here is derived from an EMBL/GenBank/DDBJ whole genome shotgun (WGS) entry which is preliminary data.</text>
</comment>
<gene>
    <name evidence="1" type="ORF">EJB05_57611</name>
</gene>
<evidence type="ECO:0000313" key="1">
    <source>
        <dbReference type="EMBL" id="TVT97159.1"/>
    </source>
</evidence>
<accession>A0A5J9SDH8</accession>